<gene>
    <name evidence="2" type="ORF">CBW46_013590</name>
</gene>
<dbReference type="AlphaFoldDB" id="A0A2W1N9X6"/>
<dbReference type="Gene3D" id="3.30.1890.10">
    <property type="entry name" value="FepE-like"/>
    <property type="match status" value="1"/>
</dbReference>
<dbReference type="RefSeq" id="WP_089200539.1">
    <property type="nucleotide sequence ID" value="NZ_NHRJ02000007.1"/>
</dbReference>
<organism evidence="2 3">
    <name type="scientific">Paenibacillus xerothermodurans</name>
    <dbReference type="NCBI Taxonomy" id="1977292"/>
    <lineage>
        <taxon>Bacteria</taxon>
        <taxon>Bacillati</taxon>
        <taxon>Bacillota</taxon>
        <taxon>Bacilli</taxon>
        <taxon>Bacillales</taxon>
        <taxon>Paenibacillaceae</taxon>
        <taxon>Paenibacillus</taxon>
    </lineage>
</organism>
<protein>
    <submittedName>
        <fullName evidence="2">Uncharacterized protein</fullName>
    </submittedName>
</protein>
<accession>A0A2W1N9X6</accession>
<keyword evidence="1" id="KW-0175">Coiled coil</keyword>
<evidence type="ECO:0000313" key="2">
    <source>
        <dbReference type="EMBL" id="PZE20460.1"/>
    </source>
</evidence>
<name>A0A2W1N9X6_PAEXE</name>
<dbReference type="Proteomes" id="UP000214746">
    <property type="component" value="Unassembled WGS sequence"/>
</dbReference>
<comment type="caution">
    <text evidence="2">The sequence shown here is derived from an EMBL/GenBank/DDBJ whole genome shotgun (WGS) entry which is preliminary data.</text>
</comment>
<evidence type="ECO:0000313" key="3">
    <source>
        <dbReference type="Proteomes" id="UP000214746"/>
    </source>
</evidence>
<sequence>MQGATIADIEVAKDAYVGQIDAQKGVLDGEIDQHFDEIEARVNAMMEGYLQQAYNGVEEHITGELNTHGAAQQGELKSNLDEASAEAQEELRNRIKQAKQELAALLAAREQAAVDNVKAHFDAQIEEKKVLLQQLIARLVTQPAAGGGPGVSVP</sequence>
<feature type="coiled-coil region" evidence="1">
    <location>
        <begin position="73"/>
        <end position="115"/>
    </location>
</feature>
<proteinExistence type="predicted"/>
<keyword evidence="3" id="KW-1185">Reference proteome</keyword>
<dbReference type="EMBL" id="NHRJ02000007">
    <property type="protein sequence ID" value="PZE20460.1"/>
    <property type="molecule type" value="Genomic_DNA"/>
</dbReference>
<evidence type="ECO:0000256" key="1">
    <source>
        <dbReference type="SAM" id="Coils"/>
    </source>
</evidence>
<reference evidence="2" key="1">
    <citation type="submission" date="2018-06" db="EMBL/GenBank/DDBJ databases">
        <title>Paenibacillus xerothermodurans sp. nov. an extremely dry heat resistant spore forming bacterium isolated from the soil of Cape Canaveral, Florida.</title>
        <authorList>
            <person name="Seuylemezian A."/>
            <person name="Kaur N."/>
            <person name="Patil P."/>
            <person name="Patil P."/>
            <person name="Mayilraj S."/>
            <person name="Vaishampayan P."/>
        </authorList>
    </citation>
    <scope>NUCLEOTIDE SEQUENCE [LARGE SCALE GENOMIC DNA]</scope>
    <source>
        <strain evidence="2">ATCC 27380</strain>
    </source>
</reference>